<proteinExistence type="predicted"/>
<evidence type="ECO:0000256" key="2">
    <source>
        <dbReference type="ARBA" id="ARBA00012438"/>
    </source>
</evidence>
<dbReference type="Pfam" id="PF13188">
    <property type="entry name" value="PAS_8"/>
    <property type="match status" value="1"/>
</dbReference>
<dbReference type="CDD" id="cd00082">
    <property type="entry name" value="HisKA"/>
    <property type="match status" value="1"/>
</dbReference>
<keyword evidence="11" id="KW-1185">Reference proteome</keyword>
<evidence type="ECO:0000256" key="4">
    <source>
        <dbReference type="ARBA" id="ARBA00022679"/>
    </source>
</evidence>
<feature type="domain" description="PAS" evidence="8">
    <location>
        <begin position="157"/>
        <end position="201"/>
    </location>
</feature>
<dbReference type="InterPro" id="IPR003594">
    <property type="entry name" value="HATPase_dom"/>
</dbReference>
<dbReference type="PROSITE" id="PS50109">
    <property type="entry name" value="HIS_KIN"/>
    <property type="match status" value="1"/>
</dbReference>
<evidence type="ECO:0000256" key="6">
    <source>
        <dbReference type="ARBA" id="ARBA00023136"/>
    </source>
</evidence>
<evidence type="ECO:0000256" key="1">
    <source>
        <dbReference type="ARBA" id="ARBA00000085"/>
    </source>
</evidence>
<feature type="domain" description="PAC" evidence="9">
    <location>
        <begin position="230"/>
        <end position="282"/>
    </location>
</feature>
<evidence type="ECO:0000313" key="11">
    <source>
        <dbReference type="Proteomes" id="UP000183471"/>
    </source>
</evidence>
<protein>
    <recommendedName>
        <fullName evidence="2">histidine kinase</fullName>
        <ecNumber evidence="2">2.7.13.3</ecNumber>
    </recommendedName>
</protein>
<sequence length="668" mass="76731">MISPIKNPAGRITCVSEMNQETRELTQIENVHVEVDGILEQSLNEIYLFDIQTLRFEYVSSRAQLNLGYSLDRLWMMTPLDINPEFDEASFRTMTNPLLHGEKKILIFETMHLRANGTLYPIEVHLQLFVQSGCTVFLAIILDITTRRRAELALRDSEERFRTIVNTIPQLAWIAETDGSRTWYNQRWYDYTGTTLEEMEGFGWQKVHDAVMLPKVMERWISATAAEEAFDMEFPLRGADGRFRIFLTRAEPLRNAEGHVVQWFGTNTDVNEQRLGEKARREMERRFEVVMGNMSEGLIISDLAGQSLHWNPAALEMHDIGNSEETLLNHHTFAQLYELSSVEGITLPFDQWPLTRILRGEHLQDLELRIGRVDRDWERIFSYSGLLSHYGDGKELAFLIIKDITERKNAEDALRDAKVNLEHKVEERTAQLLAKSKEMESFCYSVSHDLRAPLRGIDGYSRLLLEEYHDQFDEEGRNFLINVRTATKHMTDLIEDLLAYSRLERRGVSRTAVELSSFVSNLLDQYRARSKNVRLTVEISDFHVSVDPDGLAIALRNLIDNAFKFSGYASEPAIEIRAQAASSDCVLSVRDNGIGFDMRFYDKIFEIFQRLHHAEEYPGTGIGLAMVHKAMERIGGRVWAESQPGAGATFFLALPLFSTEPVPLFRDS</sequence>
<dbReference type="PRINTS" id="PR00344">
    <property type="entry name" value="BCTRLSENSOR"/>
</dbReference>
<gene>
    <name evidence="10" type="ORF">SAMN05216402_3212</name>
</gene>
<dbReference type="InterPro" id="IPR001610">
    <property type="entry name" value="PAC"/>
</dbReference>
<dbReference type="Gene3D" id="3.30.450.20">
    <property type="entry name" value="PAS domain"/>
    <property type="match status" value="3"/>
</dbReference>
<dbReference type="SMART" id="SM00086">
    <property type="entry name" value="PAC"/>
    <property type="match status" value="3"/>
</dbReference>
<dbReference type="SMART" id="SM00388">
    <property type="entry name" value="HisKA"/>
    <property type="match status" value="1"/>
</dbReference>
<dbReference type="EMBL" id="FNKY01000001">
    <property type="protein sequence ID" value="SDR00451.1"/>
    <property type="molecule type" value="Genomic_DNA"/>
</dbReference>
<dbReference type="InterPro" id="IPR003661">
    <property type="entry name" value="HisK_dim/P_dom"/>
</dbReference>
<reference evidence="10 11" key="1">
    <citation type="submission" date="2016-10" db="EMBL/GenBank/DDBJ databases">
        <authorList>
            <person name="Varghese N."/>
            <person name="Submissions S."/>
        </authorList>
    </citation>
    <scope>NUCLEOTIDE SEQUENCE [LARGE SCALE GENOMIC DNA]</scope>
    <source>
        <strain evidence="10 11">Nl1</strain>
    </source>
</reference>
<dbReference type="SUPFAM" id="SSF55785">
    <property type="entry name" value="PYP-like sensor domain (PAS domain)"/>
    <property type="match status" value="3"/>
</dbReference>
<dbReference type="InterPro" id="IPR000700">
    <property type="entry name" value="PAS-assoc_C"/>
</dbReference>
<dbReference type="PANTHER" id="PTHR42878">
    <property type="entry name" value="TWO-COMPONENT HISTIDINE KINASE"/>
    <property type="match status" value="1"/>
</dbReference>
<dbReference type="CDD" id="cd00130">
    <property type="entry name" value="PAS"/>
    <property type="match status" value="1"/>
</dbReference>
<dbReference type="PROSITE" id="PS50113">
    <property type="entry name" value="PAC"/>
    <property type="match status" value="1"/>
</dbReference>
<evidence type="ECO:0000256" key="3">
    <source>
        <dbReference type="ARBA" id="ARBA00022553"/>
    </source>
</evidence>
<keyword evidence="5" id="KW-0418">Kinase</keyword>
<keyword evidence="6" id="KW-0472">Membrane</keyword>
<evidence type="ECO:0000256" key="5">
    <source>
        <dbReference type="ARBA" id="ARBA00022777"/>
    </source>
</evidence>
<dbReference type="InterPro" id="IPR000014">
    <property type="entry name" value="PAS"/>
</dbReference>
<dbReference type="InterPro" id="IPR035965">
    <property type="entry name" value="PAS-like_dom_sf"/>
</dbReference>
<dbReference type="InterPro" id="IPR050351">
    <property type="entry name" value="BphY/WalK/GraS-like"/>
</dbReference>
<accession>A0ABY0TL57</accession>
<dbReference type="PROSITE" id="PS50112">
    <property type="entry name" value="PAS"/>
    <property type="match status" value="1"/>
</dbReference>
<comment type="catalytic activity">
    <reaction evidence="1">
        <text>ATP + protein L-histidine = ADP + protein N-phospho-L-histidine.</text>
        <dbReference type="EC" id="2.7.13.3"/>
    </reaction>
</comment>
<dbReference type="Pfam" id="PF13426">
    <property type="entry name" value="PAS_9"/>
    <property type="match status" value="1"/>
</dbReference>
<dbReference type="InterPro" id="IPR005467">
    <property type="entry name" value="His_kinase_dom"/>
</dbReference>
<name>A0ABY0TL57_9PROT</name>
<dbReference type="Pfam" id="PF02518">
    <property type="entry name" value="HATPase_c"/>
    <property type="match status" value="1"/>
</dbReference>
<dbReference type="Gene3D" id="3.30.565.10">
    <property type="entry name" value="Histidine kinase-like ATPase, C-terminal domain"/>
    <property type="match status" value="1"/>
</dbReference>
<dbReference type="SUPFAM" id="SSF47384">
    <property type="entry name" value="Homodimeric domain of signal transducing histidine kinase"/>
    <property type="match status" value="1"/>
</dbReference>
<dbReference type="Gene3D" id="1.10.287.130">
    <property type="match status" value="1"/>
</dbReference>
<keyword evidence="3" id="KW-0597">Phosphoprotein</keyword>
<dbReference type="EC" id="2.7.13.3" evidence="2"/>
<evidence type="ECO:0000259" key="7">
    <source>
        <dbReference type="PROSITE" id="PS50109"/>
    </source>
</evidence>
<dbReference type="InterPro" id="IPR036890">
    <property type="entry name" value="HATPase_C_sf"/>
</dbReference>
<evidence type="ECO:0000313" key="10">
    <source>
        <dbReference type="EMBL" id="SDR00451.1"/>
    </source>
</evidence>
<dbReference type="NCBIfam" id="TIGR00229">
    <property type="entry name" value="sensory_box"/>
    <property type="match status" value="2"/>
</dbReference>
<dbReference type="SUPFAM" id="SSF55874">
    <property type="entry name" value="ATPase domain of HSP90 chaperone/DNA topoisomerase II/histidine kinase"/>
    <property type="match status" value="1"/>
</dbReference>
<dbReference type="InterPro" id="IPR036097">
    <property type="entry name" value="HisK_dim/P_sf"/>
</dbReference>
<dbReference type="Pfam" id="PF08447">
    <property type="entry name" value="PAS_3"/>
    <property type="match status" value="1"/>
</dbReference>
<dbReference type="Proteomes" id="UP000183471">
    <property type="component" value="Unassembled WGS sequence"/>
</dbReference>
<dbReference type="Pfam" id="PF00512">
    <property type="entry name" value="HisKA"/>
    <property type="match status" value="1"/>
</dbReference>
<organism evidence="10 11">
    <name type="scientific">Nitrosospira multiformis</name>
    <dbReference type="NCBI Taxonomy" id="1231"/>
    <lineage>
        <taxon>Bacteria</taxon>
        <taxon>Pseudomonadati</taxon>
        <taxon>Pseudomonadota</taxon>
        <taxon>Betaproteobacteria</taxon>
        <taxon>Nitrosomonadales</taxon>
        <taxon>Nitrosomonadaceae</taxon>
        <taxon>Nitrosospira</taxon>
    </lineage>
</organism>
<dbReference type="SMART" id="SM00091">
    <property type="entry name" value="PAS"/>
    <property type="match status" value="2"/>
</dbReference>
<comment type="caution">
    <text evidence="10">The sequence shown here is derived from an EMBL/GenBank/DDBJ whole genome shotgun (WGS) entry which is preliminary data.</text>
</comment>
<evidence type="ECO:0000259" key="9">
    <source>
        <dbReference type="PROSITE" id="PS50113"/>
    </source>
</evidence>
<feature type="domain" description="Histidine kinase" evidence="7">
    <location>
        <begin position="445"/>
        <end position="658"/>
    </location>
</feature>
<evidence type="ECO:0000259" key="8">
    <source>
        <dbReference type="PROSITE" id="PS50112"/>
    </source>
</evidence>
<dbReference type="InterPro" id="IPR013655">
    <property type="entry name" value="PAS_fold_3"/>
</dbReference>
<dbReference type="InterPro" id="IPR004358">
    <property type="entry name" value="Sig_transdc_His_kin-like_C"/>
</dbReference>
<dbReference type="PANTHER" id="PTHR42878:SF15">
    <property type="entry name" value="BACTERIOPHYTOCHROME"/>
    <property type="match status" value="1"/>
</dbReference>
<dbReference type="SMART" id="SM00387">
    <property type="entry name" value="HATPase_c"/>
    <property type="match status" value="1"/>
</dbReference>
<keyword evidence="4" id="KW-0808">Transferase</keyword>